<dbReference type="EMBL" id="CAJVPU010000254">
    <property type="protein sequence ID" value="CAG8444924.1"/>
    <property type="molecule type" value="Genomic_DNA"/>
</dbReference>
<organism evidence="1 2">
    <name type="scientific">Dentiscutata heterogama</name>
    <dbReference type="NCBI Taxonomy" id="1316150"/>
    <lineage>
        <taxon>Eukaryota</taxon>
        <taxon>Fungi</taxon>
        <taxon>Fungi incertae sedis</taxon>
        <taxon>Mucoromycota</taxon>
        <taxon>Glomeromycotina</taxon>
        <taxon>Glomeromycetes</taxon>
        <taxon>Diversisporales</taxon>
        <taxon>Gigasporaceae</taxon>
        <taxon>Dentiscutata</taxon>
    </lineage>
</organism>
<sequence length="53" mass="6224">KCWDKDPEKRPSAIEIHETILNWKGNPEILSEFLKSDKEMEIKIMALIILMVV</sequence>
<reference evidence="1" key="1">
    <citation type="submission" date="2021-06" db="EMBL/GenBank/DDBJ databases">
        <authorList>
            <person name="Kallberg Y."/>
            <person name="Tangrot J."/>
            <person name="Rosling A."/>
        </authorList>
    </citation>
    <scope>NUCLEOTIDE SEQUENCE</scope>
    <source>
        <strain evidence="1">IL203A</strain>
    </source>
</reference>
<feature type="non-terminal residue" evidence="1">
    <location>
        <position position="1"/>
    </location>
</feature>
<accession>A0ACA9K044</accession>
<comment type="caution">
    <text evidence="1">The sequence shown here is derived from an EMBL/GenBank/DDBJ whole genome shotgun (WGS) entry which is preliminary data.</text>
</comment>
<keyword evidence="2" id="KW-1185">Reference proteome</keyword>
<proteinExistence type="predicted"/>
<dbReference type="Proteomes" id="UP000789702">
    <property type="component" value="Unassembled WGS sequence"/>
</dbReference>
<evidence type="ECO:0000313" key="2">
    <source>
        <dbReference type="Proteomes" id="UP000789702"/>
    </source>
</evidence>
<protein>
    <submittedName>
        <fullName evidence="1">2854_t:CDS:1</fullName>
    </submittedName>
</protein>
<evidence type="ECO:0000313" key="1">
    <source>
        <dbReference type="EMBL" id="CAG8444924.1"/>
    </source>
</evidence>
<gene>
    <name evidence="1" type="ORF">DHETER_LOCUS502</name>
</gene>
<name>A0ACA9K044_9GLOM</name>